<feature type="active site" description="Proton acceptor" evidence="2">
    <location>
        <position position="193"/>
    </location>
</feature>
<dbReference type="InterPro" id="IPR015421">
    <property type="entry name" value="PyrdxlP-dep_Trfase_major"/>
</dbReference>
<dbReference type="AlphaFoldDB" id="A0A8J6Q7P9"/>
<dbReference type="Gene3D" id="3.90.1150.10">
    <property type="entry name" value="Aspartate Aminotransferase, domain 1"/>
    <property type="match status" value="1"/>
</dbReference>
<comment type="similarity">
    <text evidence="1 4">Belongs to the DegT/DnrJ/EryC1 family.</text>
</comment>
<dbReference type="EMBL" id="JACVXB010000002">
    <property type="protein sequence ID" value="MBD0831935.1"/>
    <property type="molecule type" value="Genomic_DNA"/>
</dbReference>
<dbReference type="PIRSF" id="PIRSF000390">
    <property type="entry name" value="PLP_StrS"/>
    <property type="match status" value="1"/>
</dbReference>
<name>A0A8J6Q7P9_9FLAO</name>
<organism evidence="5 6">
    <name type="scientific">Aestuariibaculum sediminum</name>
    <dbReference type="NCBI Taxonomy" id="2770637"/>
    <lineage>
        <taxon>Bacteria</taxon>
        <taxon>Pseudomonadati</taxon>
        <taxon>Bacteroidota</taxon>
        <taxon>Flavobacteriia</taxon>
        <taxon>Flavobacteriales</taxon>
        <taxon>Flavobacteriaceae</taxon>
    </lineage>
</organism>
<feature type="modified residue" description="N6-(pyridoxal phosphate)lysine" evidence="3">
    <location>
        <position position="193"/>
    </location>
</feature>
<evidence type="ECO:0000256" key="1">
    <source>
        <dbReference type="ARBA" id="ARBA00037999"/>
    </source>
</evidence>
<dbReference type="Gene3D" id="3.40.640.10">
    <property type="entry name" value="Type I PLP-dependent aspartate aminotransferase-like (Major domain)"/>
    <property type="match status" value="1"/>
</dbReference>
<evidence type="ECO:0000256" key="2">
    <source>
        <dbReference type="PIRSR" id="PIRSR000390-1"/>
    </source>
</evidence>
<comment type="caution">
    <text evidence="5">The sequence shown here is derived from an EMBL/GenBank/DDBJ whole genome shotgun (WGS) entry which is preliminary data.</text>
</comment>
<accession>A0A8J6Q7P9</accession>
<proteinExistence type="inferred from homology"/>
<dbReference type="InterPro" id="IPR015422">
    <property type="entry name" value="PyrdxlP-dep_Trfase_small"/>
</dbReference>
<evidence type="ECO:0000313" key="5">
    <source>
        <dbReference type="EMBL" id="MBD0831935.1"/>
    </source>
</evidence>
<dbReference type="GO" id="GO:0030170">
    <property type="term" value="F:pyridoxal phosphate binding"/>
    <property type="evidence" value="ECO:0007669"/>
    <property type="project" value="TreeGrafter"/>
</dbReference>
<dbReference type="PANTHER" id="PTHR30244:SF34">
    <property type="entry name" value="DTDP-4-AMINO-4,6-DIDEOXYGALACTOSE TRANSAMINASE"/>
    <property type="match status" value="1"/>
</dbReference>
<dbReference type="PANTHER" id="PTHR30244">
    <property type="entry name" value="TRANSAMINASE"/>
    <property type="match status" value="1"/>
</dbReference>
<evidence type="ECO:0000256" key="4">
    <source>
        <dbReference type="RuleBase" id="RU004508"/>
    </source>
</evidence>
<keyword evidence="5" id="KW-0032">Aminotransferase</keyword>
<reference evidence="5 6" key="1">
    <citation type="submission" date="2020-09" db="EMBL/GenBank/DDBJ databases">
        <title>TT11 complete genome.</title>
        <authorList>
            <person name="Wu Z."/>
        </authorList>
    </citation>
    <scope>NUCLEOTIDE SEQUENCE [LARGE SCALE GENOMIC DNA]</scope>
    <source>
        <strain evidence="5 6">TT11</strain>
    </source>
</reference>
<dbReference type="GO" id="GO:0000271">
    <property type="term" value="P:polysaccharide biosynthetic process"/>
    <property type="evidence" value="ECO:0007669"/>
    <property type="project" value="TreeGrafter"/>
</dbReference>
<dbReference type="CDD" id="cd00616">
    <property type="entry name" value="AHBA_syn"/>
    <property type="match status" value="1"/>
</dbReference>
<dbReference type="InterPro" id="IPR000653">
    <property type="entry name" value="DegT/StrS_aminotransferase"/>
</dbReference>
<gene>
    <name evidence="5" type="ORF">ICJ83_07300</name>
</gene>
<keyword evidence="5" id="KW-0808">Transferase</keyword>
<dbReference type="Pfam" id="PF01041">
    <property type="entry name" value="DegT_DnrJ_EryC1"/>
    <property type="match status" value="1"/>
</dbReference>
<dbReference type="Proteomes" id="UP000600588">
    <property type="component" value="Unassembled WGS sequence"/>
</dbReference>
<sequence>MVAKKKIFLSPPHLSGLEQEFINDAFINNWVAPAGNNIDTFEEDLQAYLNKHVYVVALNSGTSAIHLALKELGVSEDDEVLCQSFTFSASVNPVVYLGAKPIFIDSEPDTWNICPELLEKAIKHRIENYRKPKAIIAVHLYGMPYKVDEINKIAKFYDIPVIEDAAEALGSYYKGKPCGGFTEMGVYSFNGNKIITTSAGGALIVSTERQKDRIIFLSNQAKDEAVHYEHTEIGYNYRMSNVLAGIGRGQLKVLQERVESRRKHYDFYKENLKILGEFAFLKEPSYCKSNRWLTCMITKSFQMREHIRKALADENIESRPLWKPMHMQPVFKHALSFTNGVSENLFEKGLCLPSGSNLSSDDLERIVLTISKAVK</sequence>
<evidence type="ECO:0000256" key="3">
    <source>
        <dbReference type="PIRSR" id="PIRSR000390-2"/>
    </source>
</evidence>
<keyword evidence="6" id="KW-1185">Reference proteome</keyword>
<dbReference type="InterPro" id="IPR015424">
    <property type="entry name" value="PyrdxlP-dep_Trfase"/>
</dbReference>
<dbReference type="SUPFAM" id="SSF53383">
    <property type="entry name" value="PLP-dependent transferases"/>
    <property type="match status" value="1"/>
</dbReference>
<dbReference type="GO" id="GO:0008483">
    <property type="term" value="F:transaminase activity"/>
    <property type="evidence" value="ECO:0007669"/>
    <property type="project" value="UniProtKB-KW"/>
</dbReference>
<protein>
    <submittedName>
        <fullName evidence="5">Aminotransferase class I/II-fold pyridoxal phosphate-dependent enzyme</fullName>
    </submittedName>
</protein>
<keyword evidence="3 4" id="KW-0663">Pyridoxal phosphate</keyword>
<evidence type="ECO:0000313" key="6">
    <source>
        <dbReference type="Proteomes" id="UP000600588"/>
    </source>
</evidence>
<dbReference type="RefSeq" id="WP_188229718.1">
    <property type="nucleotide sequence ID" value="NZ_JACVXB010000002.1"/>
</dbReference>